<dbReference type="CDD" id="cd16100">
    <property type="entry name" value="ARID"/>
    <property type="match status" value="1"/>
</dbReference>
<evidence type="ECO:0000313" key="9">
    <source>
        <dbReference type="Proteomes" id="UP001244341"/>
    </source>
</evidence>
<keyword evidence="1" id="KW-0479">Metal-binding</keyword>
<dbReference type="InterPro" id="IPR001965">
    <property type="entry name" value="Znf_PHD"/>
</dbReference>
<dbReference type="InterPro" id="IPR013083">
    <property type="entry name" value="Znf_RING/FYVE/PHD"/>
</dbReference>
<dbReference type="PROSITE" id="PS51011">
    <property type="entry name" value="ARID"/>
    <property type="match status" value="1"/>
</dbReference>
<dbReference type="Pfam" id="PF01388">
    <property type="entry name" value="ARID"/>
    <property type="match status" value="1"/>
</dbReference>
<dbReference type="SMART" id="SM00249">
    <property type="entry name" value="PHD"/>
    <property type="match status" value="1"/>
</dbReference>
<feature type="compositionally biased region" description="Basic residues" evidence="5">
    <location>
        <begin position="356"/>
        <end position="370"/>
    </location>
</feature>
<feature type="compositionally biased region" description="Low complexity" evidence="5">
    <location>
        <begin position="337"/>
        <end position="349"/>
    </location>
</feature>
<dbReference type="Gene3D" id="3.30.40.10">
    <property type="entry name" value="Zinc/RING finger domain, C3HC4 (zinc finger)"/>
    <property type="match status" value="1"/>
</dbReference>
<keyword evidence="3" id="KW-0862">Zinc</keyword>
<dbReference type="InterPro" id="IPR019786">
    <property type="entry name" value="Zinc_finger_PHD-type_CS"/>
</dbReference>
<keyword evidence="9" id="KW-1185">Reference proteome</keyword>
<reference evidence="8 9" key="1">
    <citation type="submission" date="2023-05" db="EMBL/GenBank/DDBJ databases">
        <title>A 100% complete, gapless, phased diploid assembly of the Scenedesmus obliquus UTEX 3031 genome.</title>
        <authorList>
            <person name="Biondi T.C."/>
            <person name="Hanschen E.R."/>
            <person name="Kwon T."/>
            <person name="Eng W."/>
            <person name="Kruse C.P.S."/>
            <person name="Koehler S.I."/>
            <person name="Kunde Y."/>
            <person name="Gleasner C.D."/>
            <person name="You Mak K.T."/>
            <person name="Polle J."/>
            <person name="Hovde B.T."/>
            <person name="Starkenburg S.R."/>
        </authorList>
    </citation>
    <scope>NUCLEOTIDE SEQUENCE [LARGE SCALE GENOMIC DNA]</scope>
    <source>
        <strain evidence="8 9">DOE0152z</strain>
    </source>
</reference>
<evidence type="ECO:0000256" key="1">
    <source>
        <dbReference type="ARBA" id="ARBA00022723"/>
    </source>
</evidence>
<dbReference type="SUPFAM" id="SSF46774">
    <property type="entry name" value="ARID-like"/>
    <property type="match status" value="1"/>
</dbReference>
<evidence type="ECO:0000259" key="7">
    <source>
        <dbReference type="PROSITE" id="PS51011"/>
    </source>
</evidence>
<dbReference type="PROSITE" id="PS50016">
    <property type="entry name" value="ZF_PHD_2"/>
    <property type="match status" value="1"/>
</dbReference>
<dbReference type="SUPFAM" id="SSF57903">
    <property type="entry name" value="FYVE/PHD zinc finger"/>
    <property type="match status" value="1"/>
</dbReference>
<evidence type="ECO:0000256" key="5">
    <source>
        <dbReference type="SAM" id="MobiDB-lite"/>
    </source>
</evidence>
<organism evidence="8 9">
    <name type="scientific">Tetradesmus obliquus</name>
    <name type="common">Green alga</name>
    <name type="synonym">Acutodesmus obliquus</name>
    <dbReference type="NCBI Taxonomy" id="3088"/>
    <lineage>
        <taxon>Eukaryota</taxon>
        <taxon>Viridiplantae</taxon>
        <taxon>Chlorophyta</taxon>
        <taxon>core chlorophytes</taxon>
        <taxon>Chlorophyceae</taxon>
        <taxon>CS clade</taxon>
        <taxon>Sphaeropleales</taxon>
        <taxon>Scenedesmaceae</taxon>
        <taxon>Tetradesmus</taxon>
    </lineage>
</organism>
<feature type="compositionally biased region" description="Acidic residues" evidence="5">
    <location>
        <begin position="424"/>
        <end position="441"/>
    </location>
</feature>
<dbReference type="SMART" id="SM00501">
    <property type="entry name" value="BRIGHT"/>
    <property type="match status" value="1"/>
</dbReference>
<name>A0ABY8TMF0_TETOB</name>
<dbReference type="Proteomes" id="UP001244341">
    <property type="component" value="Chromosome 1b"/>
</dbReference>
<dbReference type="InterPro" id="IPR042163">
    <property type="entry name" value="PHF12"/>
</dbReference>
<dbReference type="InterPro" id="IPR011011">
    <property type="entry name" value="Znf_FYVE_PHD"/>
</dbReference>
<evidence type="ECO:0000256" key="2">
    <source>
        <dbReference type="ARBA" id="ARBA00022771"/>
    </source>
</evidence>
<dbReference type="PANTHER" id="PTHR46309:SF1">
    <property type="entry name" value="PHD FINGER PROTEIN 12"/>
    <property type="match status" value="1"/>
</dbReference>
<evidence type="ECO:0008006" key="10">
    <source>
        <dbReference type="Google" id="ProtNLM"/>
    </source>
</evidence>
<keyword evidence="2 4" id="KW-0863">Zinc-finger</keyword>
<feature type="domain" description="PHD-type" evidence="6">
    <location>
        <begin position="8"/>
        <end position="56"/>
    </location>
</feature>
<feature type="domain" description="ARID" evidence="7">
    <location>
        <begin position="211"/>
        <end position="308"/>
    </location>
</feature>
<dbReference type="PANTHER" id="PTHR46309">
    <property type="entry name" value="PHD FINGER PROTEIN 12"/>
    <property type="match status" value="1"/>
</dbReference>
<dbReference type="InterPro" id="IPR036431">
    <property type="entry name" value="ARID_dom_sf"/>
</dbReference>
<protein>
    <recommendedName>
        <fullName evidence="10">PHD-type domain-containing protein</fullName>
    </recommendedName>
</protein>
<dbReference type="Gene3D" id="1.10.150.60">
    <property type="entry name" value="ARID DNA-binding domain"/>
    <property type="match status" value="1"/>
</dbReference>
<dbReference type="InterPro" id="IPR001606">
    <property type="entry name" value="ARID_dom"/>
</dbReference>
<evidence type="ECO:0000259" key="6">
    <source>
        <dbReference type="PROSITE" id="PS50016"/>
    </source>
</evidence>
<dbReference type="InterPro" id="IPR019787">
    <property type="entry name" value="Znf_PHD-finger"/>
</dbReference>
<dbReference type="EMBL" id="CP126208">
    <property type="protein sequence ID" value="WIA08658.1"/>
    <property type="molecule type" value="Genomic_DNA"/>
</dbReference>
<evidence type="ECO:0000256" key="4">
    <source>
        <dbReference type="PROSITE-ProRule" id="PRU00146"/>
    </source>
</evidence>
<gene>
    <name evidence="8" type="ORF">OEZ85_008085</name>
</gene>
<sequence>MDGDDDNEGACGACKRVGELLCCDGCPAAFHIRCAGYESQSEVPEGEWYCWFCAKERSLPYQHPTNVFKPPRASTQTVMLASDDTAEVFYRCRTVAVSDDYVELQYLDMQRKDEIVHRGSTRLWHGTTDKHAWTLTAKDAYRPNCRLFQVDKQAMAAAVAAARSHKQQQQRLAVAKQLSLRVTSPAAADAAGVQRIPAGEVGAGLPVVVGGASEADFEAALHALWRSLLGPAYPERMPACQLMGGQAVGAWQLWREVWAWGGPDVVSRHKLWATVGFAFNVSVTCTSVSSRIKKSYDSVIEPLDQAIDEGAVTLQRPTPSRQPGDRALQLRNIASSNGGAAAAAPASRPDLQPRRPVGRPRGSKNKRKRAAAGSGSRSGKRRRGAWSSEDDDDPAPDMGSEFDSEEGDDDADDDGDIDGLLGDDGSEDELSEEAGSGEESEGGSPSRKMARTVASMRAARAAAPPAAAAAAAVADGREPPGAMKFAVGKPVLTPAAQQLRVSGWAAAHCENVLAVRQL</sequence>
<dbReference type="SMART" id="SM01014">
    <property type="entry name" value="ARID"/>
    <property type="match status" value="1"/>
</dbReference>
<accession>A0ABY8TMF0</accession>
<dbReference type="Pfam" id="PF00628">
    <property type="entry name" value="PHD"/>
    <property type="match status" value="1"/>
</dbReference>
<proteinExistence type="predicted"/>
<evidence type="ECO:0000313" key="8">
    <source>
        <dbReference type="EMBL" id="WIA08658.1"/>
    </source>
</evidence>
<feature type="region of interest" description="Disordered" evidence="5">
    <location>
        <begin position="337"/>
        <end position="456"/>
    </location>
</feature>
<dbReference type="PROSITE" id="PS01359">
    <property type="entry name" value="ZF_PHD_1"/>
    <property type="match status" value="1"/>
</dbReference>
<evidence type="ECO:0000256" key="3">
    <source>
        <dbReference type="ARBA" id="ARBA00022833"/>
    </source>
</evidence>
<feature type="compositionally biased region" description="Acidic residues" evidence="5">
    <location>
        <begin position="388"/>
        <end position="417"/>
    </location>
</feature>